<dbReference type="InterPro" id="IPR001128">
    <property type="entry name" value="Cyt_P450"/>
</dbReference>
<comment type="similarity">
    <text evidence="6">Belongs to the cytochrome P450 family.</text>
</comment>
<dbReference type="PANTHER" id="PTHR24305:SF190">
    <property type="entry name" value="P450, PUTATIVE (EUROFUNG)-RELATED"/>
    <property type="match status" value="1"/>
</dbReference>
<reference evidence="8 9" key="2">
    <citation type="journal article" date="2012" name="Eukaryot. Cell">
        <title>Genome update of Botrytis cinerea strains B05.10 and T4.</title>
        <authorList>
            <person name="Staats M."/>
            <person name="van Kan J.A."/>
        </authorList>
    </citation>
    <scope>NUCLEOTIDE SEQUENCE [LARGE SCALE GENOMIC DNA]</scope>
    <source>
        <strain evidence="8 9">B05.10</strain>
    </source>
</reference>
<dbReference type="Proteomes" id="UP000001798">
    <property type="component" value="Chromosome 2"/>
</dbReference>
<keyword evidence="6" id="KW-0560">Oxidoreductase</keyword>
<dbReference type="Pfam" id="PF00067">
    <property type="entry name" value="p450"/>
    <property type="match status" value="1"/>
</dbReference>
<keyword evidence="7" id="KW-0472">Membrane</keyword>
<dbReference type="EMBL" id="CP009806">
    <property type="protein sequence ID" value="ATZ46758.1"/>
    <property type="molecule type" value="Genomic_DNA"/>
</dbReference>
<dbReference type="GeneID" id="5439628"/>
<keyword evidence="5 6" id="KW-0349">Heme</keyword>
<dbReference type="KEGG" id="bfu:BCIN_02g01260"/>
<dbReference type="FunFam" id="1.10.630.10:FF:000050">
    <property type="entry name" value="Cytochrome P450 monooxygenase"/>
    <property type="match status" value="1"/>
</dbReference>
<dbReference type="OrthoDB" id="3934656at2759"/>
<keyword evidence="2 5" id="KW-0479">Metal-binding</keyword>
<accession>A0A384J7T4</accession>
<evidence type="ECO:0000256" key="1">
    <source>
        <dbReference type="ARBA" id="ARBA00001971"/>
    </source>
</evidence>
<dbReference type="GO" id="GO:0005506">
    <property type="term" value="F:iron ion binding"/>
    <property type="evidence" value="ECO:0007669"/>
    <property type="project" value="InterPro"/>
</dbReference>
<evidence type="ECO:0000256" key="6">
    <source>
        <dbReference type="RuleBase" id="RU000461"/>
    </source>
</evidence>
<keyword evidence="7" id="KW-1133">Transmembrane helix</keyword>
<evidence type="ECO:0000256" key="3">
    <source>
        <dbReference type="ARBA" id="ARBA00023004"/>
    </source>
</evidence>
<protein>
    <submittedName>
        <fullName evidence="8">Uncharacterized protein</fullName>
    </submittedName>
</protein>
<dbReference type="GO" id="GO:0020037">
    <property type="term" value="F:heme binding"/>
    <property type="evidence" value="ECO:0007669"/>
    <property type="project" value="InterPro"/>
</dbReference>
<dbReference type="RefSeq" id="XP_001559006.1">
    <property type="nucleotide sequence ID" value="XM_001558956.2"/>
</dbReference>
<evidence type="ECO:0000256" key="4">
    <source>
        <dbReference type="ARBA" id="ARBA00023026"/>
    </source>
</evidence>
<dbReference type="InterPro" id="IPR002401">
    <property type="entry name" value="Cyt_P450_E_grp-I"/>
</dbReference>
<dbReference type="OMA" id="FTTCITN"/>
<evidence type="ECO:0000256" key="2">
    <source>
        <dbReference type="ARBA" id="ARBA00022723"/>
    </source>
</evidence>
<dbReference type="Gene3D" id="1.10.630.10">
    <property type="entry name" value="Cytochrome P450"/>
    <property type="match status" value="1"/>
</dbReference>
<dbReference type="SUPFAM" id="SSF48264">
    <property type="entry name" value="Cytochrome P450"/>
    <property type="match status" value="1"/>
</dbReference>
<keyword evidence="9" id="KW-1185">Reference proteome</keyword>
<comment type="cofactor">
    <cofactor evidence="1 5">
        <name>heme</name>
        <dbReference type="ChEBI" id="CHEBI:30413"/>
    </cofactor>
</comment>
<keyword evidence="6" id="KW-0503">Monooxygenase</keyword>
<feature type="transmembrane region" description="Helical" evidence="7">
    <location>
        <begin position="6"/>
        <end position="31"/>
    </location>
</feature>
<evidence type="ECO:0000256" key="5">
    <source>
        <dbReference type="PIRSR" id="PIRSR602401-1"/>
    </source>
</evidence>
<reference evidence="8 9" key="3">
    <citation type="journal article" date="2017" name="Mol. Plant Pathol.">
        <title>A gapless genome sequence of the fungus Botrytis cinerea.</title>
        <authorList>
            <person name="Van Kan J.A."/>
            <person name="Stassen J.H."/>
            <person name="Mosbach A."/>
            <person name="Van Der Lee T.A."/>
            <person name="Faino L."/>
            <person name="Farmer A.D."/>
            <person name="Papasotiriou D.G."/>
            <person name="Zhou S."/>
            <person name="Seidl M.F."/>
            <person name="Cottam E."/>
            <person name="Edel D."/>
            <person name="Hahn M."/>
            <person name="Schwartz D.C."/>
            <person name="Dietrich R.A."/>
            <person name="Widdison S."/>
            <person name="Scalliet G."/>
        </authorList>
    </citation>
    <scope>NUCLEOTIDE SEQUENCE [LARGE SCALE GENOMIC DNA]</scope>
    <source>
        <strain evidence="8 9">B05.10</strain>
    </source>
</reference>
<dbReference type="InterPro" id="IPR050121">
    <property type="entry name" value="Cytochrome_P450_monoxygenase"/>
</dbReference>
<proteinExistence type="inferred from homology"/>
<dbReference type="PRINTS" id="PR00385">
    <property type="entry name" value="P450"/>
</dbReference>
<organism evidence="8 9">
    <name type="scientific">Botryotinia fuckeliana (strain B05.10)</name>
    <name type="common">Noble rot fungus</name>
    <name type="synonym">Botrytis cinerea</name>
    <dbReference type="NCBI Taxonomy" id="332648"/>
    <lineage>
        <taxon>Eukaryota</taxon>
        <taxon>Fungi</taxon>
        <taxon>Dikarya</taxon>
        <taxon>Ascomycota</taxon>
        <taxon>Pezizomycotina</taxon>
        <taxon>Leotiomycetes</taxon>
        <taxon>Helotiales</taxon>
        <taxon>Sclerotiniaceae</taxon>
        <taxon>Botrytis</taxon>
    </lineage>
</organism>
<sequence>MLQAIYSLPIWALITIPVSVYILYIVTLAIIDPLRHIPGPFLARFSRAWYCWEIYKGHFERTNHQLHTRYGPIVRIAPHEYSIDDVDAAKVIYSIGGSNFPKAPWYRAWQPTNVNTDGLFSDLDPHRHSANRRKVANYYSMSSMVGYEYYVNNCTESLSRHFMKSAISGDLIDMQHWLQCYAFDVIGEITFGQPFGFLDKGEDRDGVFKAIDAGGSYSTFVGIWSWLHAWIFPLLPATGGFAYIVKFTADRILEKENLLKERRSGDKEKEGTADFVTRILSASEKDPGKITRGDLAVTCQSNVGAGSDTTAITLSSVLYHLLKHPHTYQKLRDEIEIAAKEGRVSDPITFKEAQGLPYLQAVIKEGLRVHPAVGLGLQRIVPAGGTTIANQFIPGGSTVGINAYVAHKNTSVWGSDADQWRPERWLEIAEQSRGGEVEKYFFSFGMGSRTCIGKNISLLELSKLIPQLVRRFDFELDADVERNGGLYSLNRWFVKQQNFRARVLRRGKDGGME</sequence>
<dbReference type="AlphaFoldDB" id="A0A384J7T4"/>
<evidence type="ECO:0000313" key="9">
    <source>
        <dbReference type="Proteomes" id="UP000001798"/>
    </source>
</evidence>
<reference evidence="8 9" key="1">
    <citation type="journal article" date="2011" name="PLoS Genet.">
        <title>Genomic analysis of the necrotrophic fungal pathogens Sclerotinia sclerotiorum and Botrytis cinerea.</title>
        <authorList>
            <person name="Amselem J."/>
            <person name="Cuomo C.A."/>
            <person name="van Kan J.A."/>
            <person name="Viaud M."/>
            <person name="Benito E.P."/>
            <person name="Couloux A."/>
            <person name="Coutinho P.M."/>
            <person name="de Vries R.P."/>
            <person name="Dyer P.S."/>
            <person name="Fillinger S."/>
            <person name="Fournier E."/>
            <person name="Gout L."/>
            <person name="Hahn M."/>
            <person name="Kohn L."/>
            <person name="Lapalu N."/>
            <person name="Plummer K.M."/>
            <person name="Pradier J.M."/>
            <person name="Quevillon E."/>
            <person name="Sharon A."/>
            <person name="Simon A."/>
            <person name="ten Have A."/>
            <person name="Tudzynski B."/>
            <person name="Tudzynski P."/>
            <person name="Wincker P."/>
            <person name="Andrew M."/>
            <person name="Anthouard V."/>
            <person name="Beever R.E."/>
            <person name="Beffa R."/>
            <person name="Benoit I."/>
            <person name="Bouzid O."/>
            <person name="Brault B."/>
            <person name="Chen Z."/>
            <person name="Choquer M."/>
            <person name="Collemare J."/>
            <person name="Cotton P."/>
            <person name="Danchin E.G."/>
            <person name="Da Silva C."/>
            <person name="Gautier A."/>
            <person name="Giraud C."/>
            <person name="Giraud T."/>
            <person name="Gonzalez C."/>
            <person name="Grossetete S."/>
            <person name="Guldener U."/>
            <person name="Henrissat B."/>
            <person name="Howlett B.J."/>
            <person name="Kodira C."/>
            <person name="Kretschmer M."/>
            <person name="Lappartient A."/>
            <person name="Leroch M."/>
            <person name="Levis C."/>
            <person name="Mauceli E."/>
            <person name="Neuveglise C."/>
            <person name="Oeser B."/>
            <person name="Pearson M."/>
            <person name="Poulain J."/>
            <person name="Poussereau N."/>
            <person name="Quesneville H."/>
            <person name="Rascle C."/>
            <person name="Schumacher J."/>
            <person name="Segurens B."/>
            <person name="Sexton A."/>
            <person name="Silva E."/>
            <person name="Sirven C."/>
            <person name="Soanes D.M."/>
            <person name="Talbot N.J."/>
            <person name="Templeton M."/>
            <person name="Yandava C."/>
            <person name="Yarden O."/>
            <person name="Zeng Q."/>
            <person name="Rollins J.A."/>
            <person name="Lebrun M.H."/>
            <person name="Dickman M."/>
        </authorList>
    </citation>
    <scope>NUCLEOTIDE SEQUENCE [LARGE SCALE GENOMIC DNA]</scope>
    <source>
        <strain evidence="8 9">B05.10</strain>
    </source>
</reference>
<dbReference type="InterPro" id="IPR036396">
    <property type="entry name" value="Cyt_P450_sf"/>
</dbReference>
<dbReference type="GO" id="GO:0016705">
    <property type="term" value="F:oxidoreductase activity, acting on paired donors, with incorporation or reduction of molecular oxygen"/>
    <property type="evidence" value="ECO:0007669"/>
    <property type="project" value="InterPro"/>
</dbReference>
<gene>
    <name evidence="8" type="ORF">BCIN_02g01260</name>
</gene>
<dbReference type="PROSITE" id="PS00086">
    <property type="entry name" value="CYTOCHROME_P450"/>
    <property type="match status" value="1"/>
</dbReference>
<keyword evidence="4" id="KW-0843">Virulence</keyword>
<evidence type="ECO:0000313" key="8">
    <source>
        <dbReference type="EMBL" id="ATZ46758.1"/>
    </source>
</evidence>
<name>A0A384J7T4_BOTFB</name>
<dbReference type="PANTHER" id="PTHR24305">
    <property type="entry name" value="CYTOCHROME P450"/>
    <property type="match status" value="1"/>
</dbReference>
<dbReference type="PRINTS" id="PR00463">
    <property type="entry name" value="EP450I"/>
</dbReference>
<keyword evidence="3 5" id="KW-0408">Iron</keyword>
<dbReference type="CDD" id="cd11060">
    <property type="entry name" value="CYP57A1-like"/>
    <property type="match status" value="1"/>
</dbReference>
<dbReference type="VEuPathDB" id="FungiDB:Bcin02g01260"/>
<keyword evidence="7" id="KW-0812">Transmembrane</keyword>
<dbReference type="InterPro" id="IPR017972">
    <property type="entry name" value="Cyt_P450_CS"/>
</dbReference>
<dbReference type="GO" id="GO:0004497">
    <property type="term" value="F:monooxygenase activity"/>
    <property type="evidence" value="ECO:0007669"/>
    <property type="project" value="UniProtKB-KW"/>
</dbReference>
<evidence type="ECO:0000256" key="7">
    <source>
        <dbReference type="SAM" id="Phobius"/>
    </source>
</evidence>
<feature type="binding site" description="axial binding residue" evidence="5">
    <location>
        <position position="451"/>
    </location>
    <ligand>
        <name>heme</name>
        <dbReference type="ChEBI" id="CHEBI:30413"/>
    </ligand>
    <ligandPart>
        <name>Fe</name>
        <dbReference type="ChEBI" id="CHEBI:18248"/>
    </ligandPart>
</feature>